<feature type="region of interest" description="Disordered" evidence="1">
    <location>
        <begin position="1"/>
        <end position="115"/>
    </location>
</feature>
<evidence type="ECO:0000313" key="3">
    <source>
        <dbReference type="Proteomes" id="UP000823388"/>
    </source>
</evidence>
<name>A0A8T0RTZ2_PANVG</name>
<protein>
    <submittedName>
        <fullName evidence="2">Uncharacterized protein</fullName>
    </submittedName>
</protein>
<organism evidence="2 3">
    <name type="scientific">Panicum virgatum</name>
    <name type="common">Blackwell switchgrass</name>
    <dbReference type="NCBI Taxonomy" id="38727"/>
    <lineage>
        <taxon>Eukaryota</taxon>
        <taxon>Viridiplantae</taxon>
        <taxon>Streptophyta</taxon>
        <taxon>Embryophyta</taxon>
        <taxon>Tracheophyta</taxon>
        <taxon>Spermatophyta</taxon>
        <taxon>Magnoliopsida</taxon>
        <taxon>Liliopsida</taxon>
        <taxon>Poales</taxon>
        <taxon>Poaceae</taxon>
        <taxon>PACMAD clade</taxon>
        <taxon>Panicoideae</taxon>
        <taxon>Panicodae</taxon>
        <taxon>Paniceae</taxon>
        <taxon>Panicinae</taxon>
        <taxon>Panicum</taxon>
        <taxon>Panicum sect. Hiantes</taxon>
    </lineage>
</organism>
<dbReference type="Proteomes" id="UP000823388">
    <property type="component" value="Chromosome 5N"/>
</dbReference>
<proteinExistence type="predicted"/>
<dbReference type="PANTHER" id="PTHR45125">
    <property type="entry name" value="F21J9.4-RELATED"/>
    <property type="match status" value="1"/>
</dbReference>
<accession>A0A8T0RTZ2</accession>
<keyword evidence="3" id="KW-1185">Reference proteome</keyword>
<reference evidence="2" key="1">
    <citation type="submission" date="2020-05" db="EMBL/GenBank/DDBJ databases">
        <title>WGS assembly of Panicum virgatum.</title>
        <authorList>
            <person name="Lovell J.T."/>
            <person name="Jenkins J."/>
            <person name="Shu S."/>
            <person name="Juenger T.E."/>
            <person name="Schmutz J."/>
        </authorList>
    </citation>
    <scope>NUCLEOTIDE SEQUENCE</scope>
    <source>
        <strain evidence="2">AP13</strain>
    </source>
</reference>
<comment type="caution">
    <text evidence="2">The sequence shown here is derived from an EMBL/GenBank/DDBJ whole genome shotgun (WGS) entry which is preliminary data.</text>
</comment>
<dbReference type="PANTHER" id="PTHR45125:SF28">
    <property type="entry name" value="OS02G0603500 PROTEIN"/>
    <property type="match status" value="1"/>
</dbReference>
<dbReference type="AlphaFoldDB" id="A0A8T0RTZ2"/>
<evidence type="ECO:0000313" key="2">
    <source>
        <dbReference type="EMBL" id="KAG2588176.1"/>
    </source>
</evidence>
<evidence type="ECO:0000256" key="1">
    <source>
        <dbReference type="SAM" id="MobiDB-lite"/>
    </source>
</evidence>
<dbReference type="EMBL" id="CM029046">
    <property type="protein sequence ID" value="KAG2588176.1"/>
    <property type="molecule type" value="Genomic_DNA"/>
</dbReference>
<feature type="compositionally biased region" description="Basic and acidic residues" evidence="1">
    <location>
        <begin position="98"/>
        <end position="112"/>
    </location>
</feature>
<gene>
    <name evidence="2" type="ORF">PVAP13_5NG203381</name>
</gene>
<sequence length="313" mass="34332">MEQLQPPPHKGRPAPPPPTRPLPDMEQRPSGSHGGTSGGVCPPLPTAGNPAKTRRRSFVAPAPLPTTNPSNSVLPRRQEVPNSGLPRRQEVPNSGLPRHQEVLRSGHPRCQDVPHSGLSRRQEVLFPGGAPRHDPLTATFMEPASPPPGATTCWDTRSMSSSPAMMGYEAAGTSKPMFDWILDCSANDPQYYTNLMTQDEDGDLELSMQLDATPSSRGKGASKRGSNYSQEEDIQLCQSWISISNDARPTSQANTCWERITAHFHNFRGFHSDRTANSIEHRSGVIIKECMRFQAYYGKLSGITQAVCLIKNM</sequence>
<feature type="compositionally biased region" description="Pro residues" evidence="1">
    <location>
        <begin position="1"/>
        <end position="21"/>
    </location>
</feature>